<evidence type="ECO:0000256" key="3">
    <source>
        <dbReference type="ARBA" id="ARBA00022741"/>
    </source>
</evidence>
<keyword evidence="3" id="KW-0547">Nucleotide-binding</keyword>
<proteinExistence type="inferred from homology"/>
<evidence type="ECO:0000313" key="7">
    <source>
        <dbReference type="EMBL" id="GAI92224.1"/>
    </source>
</evidence>
<dbReference type="EMBL" id="BARW01019172">
    <property type="protein sequence ID" value="GAI92224.1"/>
    <property type="molecule type" value="Genomic_DNA"/>
</dbReference>
<comment type="similarity">
    <text evidence="1">Belongs to the ABC transporter superfamily.</text>
</comment>
<sequence>MAFLEVKDLEAFYGKARALNGISFTVEKGQSIGIIGPNGAGKSTLLDSILGLTDWRGQIIFDGVDLHKLGPSKIVRLKIGYAPERGNLFRFMNVKENLLVGGYTARDEIDKNLETVFGLFPLLGQRQKQEAGTLSGGERQMLSLARAFMSSPKLLLLDEPTLGLAPIVISHISDAVEKPDNTTGNKQWQHAHHCYKN</sequence>
<dbReference type="PANTHER" id="PTHR43820:SF4">
    <property type="entry name" value="HIGH-AFFINITY BRANCHED-CHAIN AMINO ACID TRANSPORT ATP-BINDING PROTEIN LIVF"/>
    <property type="match status" value="1"/>
</dbReference>
<evidence type="ECO:0000256" key="4">
    <source>
        <dbReference type="ARBA" id="ARBA00022840"/>
    </source>
</evidence>
<accession>X1UIN3</accession>
<reference evidence="7" key="1">
    <citation type="journal article" date="2014" name="Front. Microbiol.">
        <title>High frequency of phylogenetically diverse reductive dehalogenase-homologous genes in deep subseafloor sedimentary metagenomes.</title>
        <authorList>
            <person name="Kawai M."/>
            <person name="Futagami T."/>
            <person name="Toyoda A."/>
            <person name="Takaki Y."/>
            <person name="Nishi S."/>
            <person name="Hori S."/>
            <person name="Arai W."/>
            <person name="Tsubouchi T."/>
            <person name="Morono Y."/>
            <person name="Uchiyama I."/>
            <person name="Ito T."/>
            <person name="Fujiyama A."/>
            <person name="Inagaki F."/>
            <person name="Takami H."/>
        </authorList>
    </citation>
    <scope>NUCLEOTIDE SEQUENCE</scope>
    <source>
        <strain evidence="7">Expedition CK06-06</strain>
    </source>
</reference>
<feature type="domain" description="ABC transporter" evidence="6">
    <location>
        <begin position="4"/>
        <end position="195"/>
    </location>
</feature>
<dbReference type="GO" id="GO:0015658">
    <property type="term" value="F:branched-chain amino acid transmembrane transporter activity"/>
    <property type="evidence" value="ECO:0007669"/>
    <property type="project" value="TreeGrafter"/>
</dbReference>
<evidence type="ECO:0000259" key="6">
    <source>
        <dbReference type="PROSITE" id="PS50893"/>
    </source>
</evidence>
<protein>
    <recommendedName>
        <fullName evidence="6">ABC transporter domain-containing protein</fullName>
    </recommendedName>
</protein>
<evidence type="ECO:0000256" key="1">
    <source>
        <dbReference type="ARBA" id="ARBA00005417"/>
    </source>
</evidence>
<dbReference type="GO" id="GO:0005524">
    <property type="term" value="F:ATP binding"/>
    <property type="evidence" value="ECO:0007669"/>
    <property type="project" value="UniProtKB-KW"/>
</dbReference>
<dbReference type="Pfam" id="PF00005">
    <property type="entry name" value="ABC_tran"/>
    <property type="match status" value="1"/>
</dbReference>
<dbReference type="PANTHER" id="PTHR43820">
    <property type="entry name" value="HIGH-AFFINITY BRANCHED-CHAIN AMINO ACID TRANSPORT ATP-BINDING PROTEIN LIVF"/>
    <property type="match status" value="1"/>
</dbReference>
<dbReference type="InterPro" id="IPR017871">
    <property type="entry name" value="ABC_transporter-like_CS"/>
</dbReference>
<keyword evidence="2" id="KW-0813">Transport</keyword>
<dbReference type="SUPFAM" id="SSF52540">
    <property type="entry name" value="P-loop containing nucleoside triphosphate hydrolases"/>
    <property type="match status" value="1"/>
</dbReference>
<keyword evidence="4" id="KW-0067">ATP-binding</keyword>
<dbReference type="InterPro" id="IPR003593">
    <property type="entry name" value="AAA+_ATPase"/>
</dbReference>
<keyword evidence="5" id="KW-0029">Amino-acid transport</keyword>
<dbReference type="AlphaFoldDB" id="X1UIN3"/>
<dbReference type="CDD" id="cd03224">
    <property type="entry name" value="ABC_TM1139_LivF_branched"/>
    <property type="match status" value="1"/>
</dbReference>
<gene>
    <name evidence="7" type="ORF">S12H4_32665</name>
</gene>
<evidence type="ECO:0000256" key="2">
    <source>
        <dbReference type="ARBA" id="ARBA00022448"/>
    </source>
</evidence>
<organism evidence="7">
    <name type="scientific">marine sediment metagenome</name>
    <dbReference type="NCBI Taxonomy" id="412755"/>
    <lineage>
        <taxon>unclassified sequences</taxon>
        <taxon>metagenomes</taxon>
        <taxon>ecological metagenomes</taxon>
    </lineage>
</organism>
<dbReference type="GO" id="GO:0015807">
    <property type="term" value="P:L-amino acid transport"/>
    <property type="evidence" value="ECO:0007669"/>
    <property type="project" value="TreeGrafter"/>
</dbReference>
<dbReference type="PROSITE" id="PS00211">
    <property type="entry name" value="ABC_TRANSPORTER_1"/>
    <property type="match status" value="1"/>
</dbReference>
<dbReference type="SMART" id="SM00382">
    <property type="entry name" value="AAA"/>
    <property type="match status" value="1"/>
</dbReference>
<dbReference type="Gene3D" id="3.40.50.300">
    <property type="entry name" value="P-loop containing nucleotide triphosphate hydrolases"/>
    <property type="match status" value="1"/>
</dbReference>
<dbReference type="GO" id="GO:0016887">
    <property type="term" value="F:ATP hydrolysis activity"/>
    <property type="evidence" value="ECO:0007669"/>
    <property type="project" value="InterPro"/>
</dbReference>
<dbReference type="InterPro" id="IPR027417">
    <property type="entry name" value="P-loop_NTPase"/>
</dbReference>
<comment type="caution">
    <text evidence="7">The sequence shown here is derived from an EMBL/GenBank/DDBJ whole genome shotgun (WGS) entry which is preliminary data.</text>
</comment>
<evidence type="ECO:0000256" key="5">
    <source>
        <dbReference type="ARBA" id="ARBA00022970"/>
    </source>
</evidence>
<dbReference type="InterPro" id="IPR003439">
    <property type="entry name" value="ABC_transporter-like_ATP-bd"/>
</dbReference>
<name>X1UIN3_9ZZZZ</name>
<dbReference type="PROSITE" id="PS50893">
    <property type="entry name" value="ABC_TRANSPORTER_2"/>
    <property type="match status" value="1"/>
</dbReference>
<dbReference type="InterPro" id="IPR052156">
    <property type="entry name" value="BCAA_Transport_ATP-bd_LivF"/>
</dbReference>